<feature type="repeat" description="WD" evidence="3">
    <location>
        <begin position="1112"/>
        <end position="1144"/>
    </location>
</feature>
<keyword evidence="1 3" id="KW-0853">WD repeat</keyword>
<evidence type="ECO:0000256" key="3">
    <source>
        <dbReference type="PROSITE-ProRule" id="PRU00221"/>
    </source>
</evidence>
<reference evidence="5 6" key="1">
    <citation type="journal article" date="2021" name="Elife">
        <title>Chloroplast acquisition without the gene transfer in kleptoplastic sea slugs, Plakobranchus ocellatus.</title>
        <authorList>
            <person name="Maeda T."/>
            <person name="Takahashi S."/>
            <person name="Yoshida T."/>
            <person name="Shimamura S."/>
            <person name="Takaki Y."/>
            <person name="Nagai Y."/>
            <person name="Toyoda A."/>
            <person name="Suzuki Y."/>
            <person name="Arimoto A."/>
            <person name="Ishii H."/>
            <person name="Satoh N."/>
            <person name="Nishiyama T."/>
            <person name="Hasebe M."/>
            <person name="Maruyama T."/>
            <person name="Minagawa J."/>
            <person name="Obokata J."/>
            <person name="Shigenobu S."/>
        </authorList>
    </citation>
    <scope>NUCLEOTIDE SEQUENCE [LARGE SCALE GENOMIC DNA]</scope>
</reference>
<feature type="compositionally biased region" description="Low complexity" evidence="4">
    <location>
        <begin position="837"/>
        <end position="852"/>
    </location>
</feature>
<dbReference type="InterPro" id="IPR001680">
    <property type="entry name" value="WD40_rpt"/>
</dbReference>
<dbReference type="Proteomes" id="UP000762676">
    <property type="component" value="Unassembled WGS sequence"/>
</dbReference>
<feature type="region of interest" description="Disordered" evidence="4">
    <location>
        <begin position="1196"/>
        <end position="1215"/>
    </location>
</feature>
<dbReference type="GO" id="GO:0080008">
    <property type="term" value="C:Cul4-RING E3 ubiquitin ligase complex"/>
    <property type="evidence" value="ECO:0007669"/>
    <property type="project" value="TreeGrafter"/>
</dbReference>
<feature type="region of interest" description="Disordered" evidence="4">
    <location>
        <begin position="550"/>
        <end position="640"/>
    </location>
</feature>
<feature type="region of interest" description="Disordered" evidence="4">
    <location>
        <begin position="424"/>
        <end position="462"/>
    </location>
</feature>
<feature type="region of interest" description="Disordered" evidence="4">
    <location>
        <begin position="837"/>
        <end position="872"/>
    </location>
</feature>
<proteinExistence type="predicted"/>
<evidence type="ECO:0000313" key="5">
    <source>
        <dbReference type="EMBL" id="GFS13263.1"/>
    </source>
</evidence>
<dbReference type="PANTHER" id="PTHR15574:SF39">
    <property type="entry name" value="DDB1- AND CUL4-ASSOCIATED FACTOR 6"/>
    <property type="match status" value="1"/>
</dbReference>
<accession>A0AAV4IRS8</accession>
<dbReference type="Pfam" id="PF00400">
    <property type="entry name" value="WD40"/>
    <property type="match status" value="2"/>
</dbReference>
<feature type="compositionally biased region" description="Polar residues" evidence="4">
    <location>
        <begin position="552"/>
        <end position="565"/>
    </location>
</feature>
<dbReference type="EMBL" id="BMAT01009762">
    <property type="protein sequence ID" value="GFS13263.1"/>
    <property type="molecule type" value="Genomic_DNA"/>
</dbReference>
<protein>
    <submittedName>
        <fullName evidence="5">DDB1- and CUL4-associated factor 6-like</fullName>
    </submittedName>
</protein>
<evidence type="ECO:0000313" key="6">
    <source>
        <dbReference type="Proteomes" id="UP000762676"/>
    </source>
</evidence>
<name>A0AAV4IRS8_9GAST</name>
<dbReference type="GO" id="GO:0045944">
    <property type="term" value="P:positive regulation of transcription by RNA polymerase II"/>
    <property type="evidence" value="ECO:0007669"/>
    <property type="project" value="TreeGrafter"/>
</dbReference>
<feature type="region of interest" description="Disordered" evidence="4">
    <location>
        <begin position="776"/>
        <end position="797"/>
    </location>
</feature>
<dbReference type="Gene3D" id="2.130.10.10">
    <property type="entry name" value="YVTN repeat-like/Quinoprotein amine dehydrogenase"/>
    <property type="match status" value="2"/>
</dbReference>
<dbReference type="GO" id="GO:0005737">
    <property type="term" value="C:cytoplasm"/>
    <property type="evidence" value="ECO:0007669"/>
    <property type="project" value="TreeGrafter"/>
</dbReference>
<feature type="region of interest" description="Disordered" evidence="4">
    <location>
        <begin position="355"/>
        <end position="402"/>
    </location>
</feature>
<comment type="caution">
    <text evidence="5">The sequence shown here is derived from an EMBL/GenBank/DDBJ whole genome shotgun (WGS) entry which is preliminary data.</text>
</comment>
<dbReference type="SMART" id="SM00320">
    <property type="entry name" value="WD40"/>
    <property type="match status" value="5"/>
</dbReference>
<dbReference type="InterPro" id="IPR036322">
    <property type="entry name" value="WD40_repeat_dom_sf"/>
</dbReference>
<dbReference type="InterPro" id="IPR015943">
    <property type="entry name" value="WD40/YVTN_repeat-like_dom_sf"/>
</dbReference>
<dbReference type="PROSITE" id="PS50082">
    <property type="entry name" value="WD_REPEATS_2"/>
    <property type="match status" value="1"/>
</dbReference>
<dbReference type="AlphaFoldDB" id="A0AAV4IRS8"/>
<gene>
    <name evidence="5" type="ORF">ElyMa_004879900</name>
</gene>
<dbReference type="PANTHER" id="PTHR15574">
    <property type="entry name" value="WD REPEAT DOMAIN-CONTAINING FAMILY"/>
    <property type="match status" value="1"/>
</dbReference>
<evidence type="ECO:0000256" key="1">
    <source>
        <dbReference type="ARBA" id="ARBA00022574"/>
    </source>
</evidence>
<evidence type="ECO:0000256" key="4">
    <source>
        <dbReference type="SAM" id="MobiDB-lite"/>
    </source>
</evidence>
<keyword evidence="6" id="KW-1185">Reference proteome</keyword>
<feature type="compositionally biased region" description="Basic and acidic residues" evidence="4">
    <location>
        <begin position="604"/>
        <end position="621"/>
    </location>
</feature>
<dbReference type="SUPFAM" id="SSF50978">
    <property type="entry name" value="WD40 repeat-like"/>
    <property type="match status" value="1"/>
</dbReference>
<evidence type="ECO:0000256" key="2">
    <source>
        <dbReference type="ARBA" id="ARBA00022737"/>
    </source>
</evidence>
<feature type="compositionally biased region" description="Basic and acidic residues" evidence="4">
    <location>
        <begin position="946"/>
        <end position="956"/>
    </location>
</feature>
<feature type="compositionally biased region" description="Polar residues" evidence="4">
    <location>
        <begin position="626"/>
        <end position="639"/>
    </location>
</feature>
<keyword evidence="2" id="KW-0677">Repeat</keyword>
<feature type="region of interest" description="Disordered" evidence="4">
    <location>
        <begin position="281"/>
        <end position="336"/>
    </location>
</feature>
<feature type="compositionally biased region" description="Low complexity" evidence="4">
    <location>
        <begin position="295"/>
        <end position="308"/>
    </location>
</feature>
<dbReference type="InterPro" id="IPR045151">
    <property type="entry name" value="DCAF8"/>
</dbReference>
<feature type="compositionally biased region" description="Polar residues" evidence="4">
    <location>
        <begin position="1206"/>
        <end position="1215"/>
    </location>
</feature>
<feature type="region of interest" description="Disordered" evidence="4">
    <location>
        <begin position="920"/>
        <end position="1050"/>
    </location>
</feature>
<sequence length="1215" mass="132065">MNQVNTICWNEKGTLILSGSDDQHLAVTDPFSGKNVTKFRSGHRSNIFSAKFMPCSFDKQVVSCSGSGEIFYTDIDREDTYGTNRFDCHFGSTYKLLVVPNEAATFLSCGDDGTVRFFDLRMKTSCSKFSCEEDVMILLQNPVTSMAVDPIIPYQLAVSTSDGAVRLYDRRMFKAHDAHSMNESLIFKFSPPMATASQGGSNGGQQRSHRVTSLNYRQGSHDLLVNYSSENIYLFNTYDIRQQMCYTATQAAAQKISECKTSSTSCETAAASTTKNEFQAASTSKDLNVAVDSKTPPSDTGSDSESSSLKPIKRLRLKGDWSDTGPDARPEGEESAQNIMQRMSNLLTRMLNNDQNETGQQDRESENNDTGEESQLHSEDQAQAPLEPEEPDDVARSRPVSSEEAAAMLRSVMLRSLNSRATVNRAERDVTRSNISSESMVSRDLSPQGEESPAEPATQSDFHQRPLELHVQSSGNALTPIQTSSISIGAEESQVSAASIQSPVNDNRGSWAAIVQPPAQAVPVLNKESQSSGLSPQFAHDEDRGHCFGNILTPTRQSSMSNADGQGSDMPARSPSNASQAESEVKASLAHSQSTAVNDLKNFPPEDVHGELHGESEHESMLDEASVSSSEKTQSTVRSLTGIGENRLNYSAEHSKEVSLGTHQNMDEDSQLLKEVASEEMTLAADENGLEINESNCESNMSVPIKSAESLQITSSAFCRDEKNISILKADIDTHAFMPEASLPGVYVSHNILETNSRQESKKLTNIFETDSSFKREDSCGAATENTSYPDTPATSSSVLTSDSFSVASLWSSSPSATTAAIAEEGTNSQQTLCNVSSISSHSTPVPSPSESRSTSEQGFMGHSQGGVGSYSPRLPTLVPGRHCLDPTTEGGFSKSVSAAGKKADGASCDQDYQVNFSSVPHAPCKSCGKSQGSGGKGKGHGKSSKPGDESHEVSSPDRQFVSYNSGKMRVSSDAPPNVDEAGTSGMAAQSGARASGSNSSERRRRHGHSLPPTDKFQLYGSDVEEDDDNKDGNRRYRTGYTGSRQDNKDRLSKAAKKIQEAFRQKREAREMARMKEIKEANFYGEGYVMSGSDCGRIMFWERETGRLVMYLDADKHVVNCVQPNPYSPVLASSGIDYDVKIWSPLEQDCQFDQEKSAEIVRCNERMLEVTRDTVTVPAAFMLRILASLSQIRNGRGSARQQQQQGSEPASSNQD</sequence>
<feature type="compositionally biased region" description="Basic and acidic residues" evidence="4">
    <location>
        <begin position="317"/>
        <end position="332"/>
    </location>
</feature>
<organism evidence="5 6">
    <name type="scientific">Elysia marginata</name>
    <dbReference type="NCBI Taxonomy" id="1093978"/>
    <lineage>
        <taxon>Eukaryota</taxon>
        <taxon>Metazoa</taxon>
        <taxon>Spiralia</taxon>
        <taxon>Lophotrochozoa</taxon>
        <taxon>Mollusca</taxon>
        <taxon>Gastropoda</taxon>
        <taxon>Heterobranchia</taxon>
        <taxon>Euthyneura</taxon>
        <taxon>Panpulmonata</taxon>
        <taxon>Sacoglossa</taxon>
        <taxon>Placobranchoidea</taxon>
        <taxon>Plakobranchidae</taxon>
        <taxon>Elysia</taxon>
    </lineage>
</organism>